<organism evidence="1">
    <name type="scientific">Tanacetum cinerariifolium</name>
    <name type="common">Dalmatian daisy</name>
    <name type="synonym">Chrysanthemum cinerariifolium</name>
    <dbReference type="NCBI Taxonomy" id="118510"/>
    <lineage>
        <taxon>Eukaryota</taxon>
        <taxon>Viridiplantae</taxon>
        <taxon>Streptophyta</taxon>
        <taxon>Embryophyta</taxon>
        <taxon>Tracheophyta</taxon>
        <taxon>Spermatophyta</taxon>
        <taxon>Magnoliopsida</taxon>
        <taxon>eudicotyledons</taxon>
        <taxon>Gunneridae</taxon>
        <taxon>Pentapetalae</taxon>
        <taxon>asterids</taxon>
        <taxon>campanulids</taxon>
        <taxon>Asterales</taxon>
        <taxon>Asteraceae</taxon>
        <taxon>Asteroideae</taxon>
        <taxon>Anthemideae</taxon>
        <taxon>Anthemidinae</taxon>
        <taxon>Tanacetum</taxon>
    </lineage>
</organism>
<dbReference type="AlphaFoldDB" id="A0A699QRZ8"/>
<reference evidence="1" key="1">
    <citation type="journal article" date="2019" name="Sci. Rep.">
        <title>Draft genome of Tanacetum cinerariifolium, the natural source of mosquito coil.</title>
        <authorList>
            <person name="Yamashiro T."/>
            <person name="Shiraishi A."/>
            <person name="Satake H."/>
            <person name="Nakayama K."/>
        </authorList>
    </citation>
    <scope>NUCLEOTIDE SEQUENCE</scope>
</reference>
<feature type="non-terminal residue" evidence="1">
    <location>
        <position position="1"/>
    </location>
</feature>
<sequence length="177" mass="17998">KTAPAGFGRRAAVARACHSGRSERAKAGCRTGGGASDAAYGPGCFLFVLGRQLPADEQMLAGGAAVGQHPAGVFGGGGAGRVERLQVIAGQRQLSSFEVVIELIRLLDAQNDAGHGGLVAQPGQGYGRQRSAVGSRHFIQCGQHNCALLLVHGRKLHGGPAAFRLVLAVLAGKVATG</sequence>
<name>A0A699QRZ8_TANCI</name>
<feature type="non-terminal residue" evidence="1">
    <location>
        <position position="177"/>
    </location>
</feature>
<evidence type="ECO:0000313" key="1">
    <source>
        <dbReference type="EMBL" id="GFC71655.1"/>
    </source>
</evidence>
<accession>A0A699QRZ8</accession>
<protein>
    <submittedName>
        <fullName evidence="1">Uncharacterized protein</fullName>
    </submittedName>
</protein>
<dbReference type="EMBL" id="BKCJ011034260">
    <property type="protein sequence ID" value="GFC71655.1"/>
    <property type="molecule type" value="Genomic_DNA"/>
</dbReference>
<gene>
    <name evidence="1" type="ORF">Tci_843625</name>
</gene>
<proteinExistence type="predicted"/>
<comment type="caution">
    <text evidence="1">The sequence shown here is derived from an EMBL/GenBank/DDBJ whole genome shotgun (WGS) entry which is preliminary data.</text>
</comment>